<dbReference type="Proteomes" id="UP000284702">
    <property type="component" value="Unassembled WGS sequence"/>
</dbReference>
<accession>A0A425CWX5</accession>
<evidence type="ECO:0000313" key="7">
    <source>
        <dbReference type="Proteomes" id="UP000284702"/>
    </source>
</evidence>
<feature type="transmembrane region" description="Helical" evidence="5">
    <location>
        <begin position="150"/>
        <end position="170"/>
    </location>
</feature>
<name>A0A425CWX5_APHAT</name>
<dbReference type="InterPro" id="IPR052416">
    <property type="entry name" value="GTF3C_component"/>
</dbReference>
<dbReference type="InterPro" id="IPR032675">
    <property type="entry name" value="LRR_dom_sf"/>
</dbReference>
<evidence type="ECO:0000256" key="5">
    <source>
        <dbReference type="SAM" id="Phobius"/>
    </source>
</evidence>
<feature type="region of interest" description="Disordered" evidence="4">
    <location>
        <begin position="862"/>
        <end position="913"/>
    </location>
</feature>
<sequence length="913" mass="101435">MQMGVAPLDAAHAEPSSVSITSRPWLRRCIFSFVVIKHIVSALYLIAQIAIICNMDAAEKLATRVIAIPSTTVAYSVLAGLHMTLLVQHCRHPRQTSRSSPDVITSSRLTRATLFRWLGSDGFMILYNVIELTCQSYEAFAISKQLVNHAIVATYVGFVALHAMVTPMFFATRHTATKIVMVNWTSSMCSFVTSSVVHIFGMIIPLARYVWLDPNLGRNPIFLVRGVKYARYNLVTSVGDWVAKCGIQLGSIVSLWRLVHSLRIASKAQRRGSPLTKQPSMQPPRPLLAFFRLNLYVRLYIVGSSLWGAVLLVSLAHTTWYRQPCPTTCQSFTTPLWDTTCQCLYAHVNCATLHVDDVDKALDASLLGQVLFAILISRCDLPRGVRNATLHQFPALYYFGVKFTNTTSWTDQASLPPVVNVVAFRYMPLRTLPSILLENLPSTLTSMTVSNLPLRDAFELPASWISVTRLCLTNVSLSKLSSDVLQSMDVNKLFLYHNALTTLPTRLQHMPKLSIVDVSGNEFTKAPWDLLNDQRRTLLLCDNPLDDPRVPDTIDETTRQAYIKTFQASCASPCAPQCYPHLTQHSMAFDQVDALKHAVAVHVETQKSKHSISIAPLTSKRSQQVVYLNAGGPVWAVDWYQPPSTPSTSYIALSAHPTVSSANGDVVVPNHSYNERYDGGNVVQIWAVSAKSKQHSSSLVLSIPHNGAFAWSLKWAPHVSACLGVLAAALGDGTLHLYRMLHDQSYSMVGTYQDPHSSLLSISWSRTHPYMFLTGRVDAVVYLFHTFLKTISPQHLSVSFEKIARKANAGSGKRTFPDRNLAIHRVLFSPDGSQMMWAGVTGLVGIAPYEYEVPRVASGKTIGRPRKYDINSKEGRRKKPLKYAKDIKEEVDDEDSSTSSQSDDGDLGRTSYY</sequence>
<evidence type="ECO:0000313" key="6">
    <source>
        <dbReference type="EMBL" id="RQM21512.1"/>
    </source>
</evidence>
<keyword evidence="5" id="KW-0812">Transmembrane</keyword>
<dbReference type="InterPro" id="IPR036322">
    <property type="entry name" value="WD40_repeat_dom_sf"/>
</dbReference>
<comment type="subcellular location">
    <subcellularLocation>
        <location evidence="1">Nucleus</location>
    </subcellularLocation>
</comment>
<dbReference type="AlphaFoldDB" id="A0A425CWX5"/>
<protein>
    <submittedName>
        <fullName evidence="6">Uncharacterized protein</fullName>
    </submittedName>
</protein>
<dbReference type="EMBL" id="MZMZ02003497">
    <property type="protein sequence ID" value="RQM21512.1"/>
    <property type="molecule type" value="Genomic_DNA"/>
</dbReference>
<reference evidence="6" key="1">
    <citation type="submission" date="2018-07" db="EMBL/GenBank/DDBJ databases">
        <title>Annotation of Aphanomyces astaci genome assembly.</title>
        <authorList>
            <person name="Studholme D.J."/>
        </authorList>
    </citation>
    <scope>NUCLEOTIDE SEQUENCE [LARGE SCALE GENOMIC DNA]</scope>
    <source>
        <strain evidence="6">Pc</strain>
    </source>
</reference>
<keyword evidence="5" id="KW-1133">Transmembrane helix</keyword>
<feature type="transmembrane region" description="Helical" evidence="5">
    <location>
        <begin position="29"/>
        <end position="52"/>
    </location>
</feature>
<dbReference type="VEuPathDB" id="FungiDB:H257_08490"/>
<dbReference type="PANTHER" id="PTHR15052:SF2">
    <property type="entry name" value="GENERAL TRANSCRIPTION FACTOR 3C POLYPEPTIDE 2"/>
    <property type="match status" value="1"/>
</dbReference>
<dbReference type="GO" id="GO:0006383">
    <property type="term" value="P:transcription by RNA polymerase III"/>
    <property type="evidence" value="ECO:0007669"/>
    <property type="project" value="TreeGrafter"/>
</dbReference>
<evidence type="ECO:0000256" key="4">
    <source>
        <dbReference type="SAM" id="MobiDB-lite"/>
    </source>
</evidence>
<dbReference type="GO" id="GO:0005634">
    <property type="term" value="C:nucleus"/>
    <property type="evidence" value="ECO:0007669"/>
    <property type="project" value="UniProtKB-SubCell"/>
</dbReference>
<proteinExistence type="predicted"/>
<keyword evidence="5" id="KW-0472">Membrane</keyword>
<keyword evidence="3" id="KW-0539">Nucleus</keyword>
<gene>
    <name evidence="6" type="ORF">B5M09_004736</name>
</gene>
<dbReference type="VEuPathDB" id="FungiDB:H257_08489"/>
<dbReference type="SUPFAM" id="SSF52058">
    <property type="entry name" value="L domain-like"/>
    <property type="match status" value="1"/>
</dbReference>
<dbReference type="Gene3D" id="3.80.10.10">
    <property type="entry name" value="Ribonuclease Inhibitor"/>
    <property type="match status" value="1"/>
</dbReference>
<evidence type="ECO:0000256" key="2">
    <source>
        <dbReference type="ARBA" id="ARBA00023163"/>
    </source>
</evidence>
<evidence type="ECO:0000256" key="3">
    <source>
        <dbReference type="ARBA" id="ARBA00023242"/>
    </source>
</evidence>
<feature type="transmembrane region" description="Helical" evidence="5">
    <location>
        <begin position="191"/>
        <end position="211"/>
    </location>
</feature>
<comment type="caution">
    <text evidence="6">The sequence shown here is derived from an EMBL/GenBank/DDBJ whole genome shotgun (WGS) entry which is preliminary data.</text>
</comment>
<dbReference type="PANTHER" id="PTHR15052">
    <property type="entry name" value="RNA POLYMERASE III TRANSCRIPTION INITIATION FACTOR COMPLEX SUBUNIT"/>
    <property type="match status" value="1"/>
</dbReference>
<keyword evidence="7" id="KW-1185">Reference proteome</keyword>
<feature type="transmembrane region" description="Helical" evidence="5">
    <location>
        <begin position="64"/>
        <end position="88"/>
    </location>
</feature>
<dbReference type="InterPro" id="IPR015943">
    <property type="entry name" value="WD40/YVTN_repeat-like_dom_sf"/>
</dbReference>
<feature type="transmembrane region" description="Helical" evidence="5">
    <location>
        <begin position="295"/>
        <end position="321"/>
    </location>
</feature>
<dbReference type="GO" id="GO:0000127">
    <property type="term" value="C:transcription factor TFIIIC complex"/>
    <property type="evidence" value="ECO:0007669"/>
    <property type="project" value="TreeGrafter"/>
</dbReference>
<dbReference type="Gene3D" id="2.130.10.10">
    <property type="entry name" value="YVTN repeat-like/Quinoprotein amine dehydrogenase"/>
    <property type="match status" value="1"/>
</dbReference>
<keyword evidence="2" id="KW-0804">Transcription</keyword>
<organism evidence="6 7">
    <name type="scientific">Aphanomyces astaci</name>
    <name type="common">Crayfish plague agent</name>
    <dbReference type="NCBI Taxonomy" id="112090"/>
    <lineage>
        <taxon>Eukaryota</taxon>
        <taxon>Sar</taxon>
        <taxon>Stramenopiles</taxon>
        <taxon>Oomycota</taxon>
        <taxon>Saprolegniomycetes</taxon>
        <taxon>Saprolegniales</taxon>
        <taxon>Verrucalvaceae</taxon>
        <taxon>Aphanomyces</taxon>
    </lineage>
</organism>
<dbReference type="SUPFAM" id="SSF50978">
    <property type="entry name" value="WD40 repeat-like"/>
    <property type="match status" value="1"/>
</dbReference>
<evidence type="ECO:0000256" key="1">
    <source>
        <dbReference type="ARBA" id="ARBA00004123"/>
    </source>
</evidence>